<dbReference type="AlphaFoldDB" id="G7Z2Q2"/>
<keyword evidence="2" id="KW-1185">Reference proteome</keyword>
<reference evidence="2" key="1">
    <citation type="journal article" date="2011" name="PLoS Genet.">
        <title>Azospirillum genomes reveal transition of bacteria from aquatic to terrestrial environments.</title>
        <authorList>
            <person name="Wisniewski-Dye F."/>
            <person name="Borziak K."/>
            <person name="Khalsa-Moyers G."/>
            <person name="Alexandre G."/>
            <person name="Sukharnikov L.O."/>
            <person name="Wuichet K."/>
            <person name="Hurst G.B."/>
            <person name="McDonald W.H."/>
            <person name="Robertson J.S."/>
            <person name="Barbe V."/>
            <person name="Calteau A."/>
            <person name="Rouy Z."/>
            <person name="Mangenot S."/>
            <person name="Prigent-Combaret C."/>
            <person name="Normand P."/>
            <person name="Boyer M."/>
            <person name="Siguier P."/>
            <person name="Dessaux Y."/>
            <person name="Elmerich C."/>
            <person name="Condemine G."/>
            <person name="Krishnen G."/>
            <person name="Kennedy I."/>
            <person name="Paterson A.H."/>
            <person name="Gonzalez V."/>
            <person name="Mavingui P."/>
            <person name="Zhulin I.B."/>
        </authorList>
    </citation>
    <scope>NUCLEOTIDE SEQUENCE [LARGE SCALE GENOMIC DNA]</scope>
    <source>
        <strain evidence="2">4B</strain>
    </source>
</reference>
<accession>G7Z2Q2</accession>
<evidence type="ECO:0000313" key="2">
    <source>
        <dbReference type="Proteomes" id="UP000005667"/>
    </source>
</evidence>
<evidence type="ECO:0000313" key="1">
    <source>
        <dbReference type="EMBL" id="CBS85634.1"/>
    </source>
</evidence>
<organism evidence="1 2">
    <name type="scientific">Azospirillum lipoferum (strain 4B)</name>
    <dbReference type="NCBI Taxonomy" id="862719"/>
    <lineage>
        <taxon>Bacteria</taxon>
        <taxon>Pseudomonadati</taxon>
        <taxon>Pseudomonadota</taxon>
        <taxon>Alphaproteobacteria</taxon>
        <taxon>Rhodospirillales</taxon>
        <taxon>Azospirillaceae</taxon>
        <taxon>Azospirillum</taxon>
    </lineage>
</organism>
<dbReference type="EMBL" id="FQ311868">
    <property type="protein sequence ID" value="CBS85634.1"/>
    <property type="molecule type" value="Genomic_DNA"/>
</dbReference>
<name>G7Z2Q2_AZOL4</name>
<sequence>MNKHHPRRTQESWVRLDTTRAICQTKQSHKREYSTKNAQEQRPKTIPLPDILRIPKL</sequence>
<dbReference type="HOGENOM" id="CLU_2986619_0_0_5"/>
<proteinExistence type="predicted"/>
<dbReference type="Proteomes" id="UP000005667">
    <property type="component" value="Chromosome"/>
</dbReference>
<dbReference type="KEGG" id="ali:AZOLI_0225"/>
<protein>
    <submittedName>
        <fullName evidence="1">Uncharacterized protein</fullName>
    </submittedName>
</protein>
<gene>
    <name evidence="1" type="ordered locus">AZOLI_0225</name>
</gene>